<dbReference type="SUPFAM" id="SSF103473">
    <property type="entry name" value="MFS general substrate transporter"/>
    <property type="match status" value="1"/>
</dbReference>
<evidence type="ECO:0000256" key="5">
    <source>
        <dbReference type="ARBA" id="ARBA00023136"/>
    </source>
</evidence>
<comment type="caution">
    <text evidence="8">The sequence shown here is derived from an EMBL/GenBank/DDBJ whole genome shotgun (WGS) entry which is preliminary data.</text>
</comment>
<feature type="transmembrane region" description="Helical" evidence="6">
    <location>
        <begin position="326"/>
        <end position="348"/>
    </location>
</feature>
<evidence type="ECO:0000256" key="4">
    <source>
        <dbReference type="ARBA" id="ARBA00022989"/>
    </source>
</evidence>
<dbReference type="PANTHER" id="PTHR23519">
    <property type="entry name" value="AUTOPHAGY-RELATED PROTEIN 22"/>
    <property type="match status" value="1"/>
</dbReference>
<keyword evidence="2" id="KW-0813">Transport</keyword>
<sequence length="430" mass="47588">MSKFTKAEKSWMMYDWADSAYFLIIVTAIFPIYYKEVADNAGVLGANSTAYLGYTISIATFILALLGPILGTIADYKGMKDKFFTFFFVIGVISTLALFFVPDDNWLLLLIFYTLTTLGARGANVFYDAYIVDVTSRDRLDELSARGYALGYIGSTIPFIVCIAIILTAQMGIIPLSTSAASRTTFLITAIWWLAFTIPMLRNVKQQYGVQREPRVVVNSFKRLAQTFKEIRQYRTIFLFLIAYFFYIDGVGTIISMSTAYGTDLGLSATDLIIALLAVQIVAAPFSIVYGKLANRFGVKKMLYTGIVIYMIVCVYAMFLKTIADFWILAMLVATSQGGIQALSRSYFAHIVPKEKSNEFFGFYTIFGRFAAVSGPFLVGVITQLTGSSAFGVASLIVLFAIGLVVLMFVPWTAARSATADLDNTLEKSL</sequence>
<evidence type="ECO:0000313" key="8">
    <source>
        <dbReference type="EMBL" id="PAD79449.1"/>
    </source>
</evidence>
<feature type="transmembrane region" description="Helical" evidence="6">
    <location>
        <begin position="107"/>
        <end position="127"/>
    </location>
</feature>
<feature type="transmembrane region" description="Helical" evidence="6">
    <location>
        <begin position="148"/>
        <end position="174"/>
    </location>
</feature>
<feature type="transmembrane region" description="Helical" evidence="6">
    <location>
        <begin position="180"/>
        <end position="201"/>
    </location>
</feature>
<feature type="transmembrane region" description="Helical" evidence="6">
    <location>
        <begin position="54"/>
        <end position="76"/>
    </location>
</feature>
<evidence type="ECO:0000313" key="9">
    <source>
        <dbReference type="Proteomes" id="UP000215596"/>
    </source>
</evidence>
<organism evidence="8 9">
    <name type="scientific">Paenibacillus campinasensis</name>
    <dbReference type="NCBI Taxonomy" id="66347"/>
    <lineage>
        <taxon>Bacteria</taxon>
        <taxon>Bacillati</taxon>
        <taxon>Bacillota</taxon>
        <taxon>Bacilli</taxon>
        <taxon>Bacillales</taxon>
        <taxon>Paenibacillaceae</taxon>
        <taxon>Paenibacillus</taxon>
    </lineage>
</organism>
<gene>
    <name evidence="8" type="ORF">CHH67_04095</name>
</gene>
<evidence type="ECO:0000256" key="1">
    <source>
        <dbReference type="ARBA" id="ARBA00004651"/>
    </source>
</evidence>
<feature type="transmembrane region" description="Helical" evidence="6">
    <location>
        <begin position="83"/>
        <end position="101"/>
    </location>
</feature>
<protein>
    <submittedName>
        <fullName evidence="8">MFS transporter</fullName>
    </submittedName>
</protein>
<accession>A0A268F266</accession>
<dbReference type="CDD" id="cd17482">
    <property type="entry name" value="MFS_YxiO_like"/>
    <property type="match status" value="1"/>
</dbReference>
<name>A0A268F266_9BACL</name>
<dbReference type="InterPro" id="IPR050495">
    <property type="entry name" value="ATG22/LtaA_families"/>
</dbReference>
<dbReference type="InterPro" id="IPR020846">
    <property type="entry name" value="MFS_dom"/>
</dbReference>
<feature type="transmembrane region" description="Helical" evidence="6">
    <location>
        <begin position="389"/>
        <end position="410"/>
    </location>
</feature>
<feature type="transmembrane region" description="Helical" evidence="6">
    <location>
        <begin position="360"/>
        <end position="383"/>
    </location>
</feature>
<dbReference type="PANTHER" id="PTHR23519:SF1">
    <property type="entry name" value="AUTOPHAGY-RELATED PROTEIN 22"/>
    <property type="match status" value="1"/>
</dbReference>
<dbReference type="AlphaFoldDB" id="A0A268F266"/>
<feature type="domain" description="Major facilitator superfamily (MFS) profile" evidence="7">
    <location>
        <begin position="236"/>
        <end position="430"/>
    </location>
</feature>
<dbReference type="GO" id="GO:0022857">
    <property type="term" value="F:transmembrane transporter activity"/>
    <property type="evidence" value="ECO:0007669"/>
    <property type="project" value="InterPro"/>
</dbReference>
<evidence type="ECO:0000256" key="3">
    <source>
        <dbReference type="ARBA" id="ARBA00022692"/>
    </source>
</evidence>
<feature type="transmembrane region" description="Helical" evidence="6">
    <location>
        <begin position="272"/>
        <end position="290"/>
    </location>
</feature>
<reference evidence="8 9" key="1">
    <citation type="submission" date="2017-07" db="EMBL/GenBank/DDBJ databases">
        <title>Isolation and whole genome analysis of endospore-forming bacteria from heroin.</title>
        <authorList>
            <person name="Kalinowski J."/>
            <person name="Ahrens B."/>
            <person name="Al-Dilaimi A."/>
            <person name="Winkler A."/>
            <person name="Wibberg D."/>
            <person name="Schleenbecker U."/>
            <person name="Ruckert C."/>
            <person name="Wolfel R."/>
            <person name="Grass G."/>
        </authorList>
    </citation>
    <scope>NUCLEOTIDE SEQUENCE [LARGE SCALE GENOMIC DNA]</scope>
    <source>
        <strain evidence="8 9">7537-G1</strain>
    </source>
</reference>
<keyword evidence="5 6" id="KW-0472">Membrane</keyword>
<keyword evidence="3 6" id="KW-0812">Transmembrane</keyword>
<feature type="transmembrane region" description="Helical" evidence="6">
    <location>
        <begin position="12"/>
        <end position="34"/>
    </location>
</feature>
<feature type="transmembrane region" description="Helical" evidence="6">
    <location>
        <begin position="237"/>
        <end position="260"/>
    </location>
</feature>
<evidence type="ECO:0000259" key="7">
    <source>
        <dbReference type="PROSITE" id="PS50850"/>
    </source>
</evidence>
<proteinExistence type="predicted"/>
<keyword evidence="4 6" id="KW-1133">Transmembrane helix</keyword>
<evidence type="ECO:0000256" key="2">
    <source>
        <dbReference type="ARBA" id="ARBA00022448"/>
    </source>
</evidence>
<dbReference type="InterPro" id="IPR024671">
    <property type="entry name" value="Atg22-like"/>
</dbReference>
<feature type="transmembrane region" description="Helical" evidence="6">
    <location>
        <begin position="302"/>
        <end position="320"/>
    </location>
</feature>
<dbReference type="OrthoDB" id="9768783at2"/>
<dbReference type="Proteomes" id="UP000215596">
    <property type="component" value="Unassembled WGS sequence"/>
</dbReference>
<dbReference type="PROSITE" id="PS50850">
    <property type="entry name" value="MFS"/>
    <property type="match status" value="1"/>
</dbReference>
<dbReference type="EMBL" id="NPBY01000012">
    <property type="protein sequence ID" value="PAD79449.1"/>
    <property type="molecule type" value="Genomic_DNA"/>
</dbReference>
<dbReference type="RefSeq" id="WP_095263769.1">
    <property type="nucleotide sequence ID" value="NZ_NPBY01000012.1"/>
</dbReference>
<dbReference type="Gene3D" id="1.20.1250.20">
    <property type="entry name" value="MFS general substrate transporter like domains"/>
    <property type="match status" value="1"/>
</dbReference>
<dbReference type="Pfam" id="PF11700">
    <property type="entry name" value="ATG22"/>
    <property type="match status" value="2"/>
</dbReference>
<dbReference type="InterPro" id="IPR036259">
    <property type="entry name" value="MFS_trans_sf"/>
</dbReference>
<evidence type="ECO:0000256" key="6">
    <source>
        <dbReference type="SAM" id="Phobius"/>
    </source>
</evidence>
<comment type="subcellular location">
    <subcellularLocation>
        <location evidence="1">Cell membrane</location>
        <topology evidence="1">Multi-pass membrane protein</topology>
    </subcellularLocation>
</comment>
<dbReference type="GO" id="GO:0005886">
    <property type="term" value="C:plasma membrane"/>
    <property type="evidence" value="ECO:0007669"/>
    <property type="project" value="UniProtKB-SubCell"/>
</dbReference>